<gene>
    <name evidence="2" type="ordered locus">RHA1_ro08968</name>
</gene>
<geneLocation type="plasmid" evidence="2 3">
    <name>pRHL1</name>
</geneLocation>
<protein>
    <recommendedName>
        <fullName evidence="1">DUF1330 domain-containing protein</fullName>
    </recommendedName>
</protein>
<dbReference type="Pfam" id="PF07045">
    <property type="entry name" value="DUF1330"/>
    <property type="match status" value="1"/>
</dbReference>
<feature type="domain" description="DUF1330" evidence="1">
    <location>
        <begin position="3"/>
        <end position="95"/>
    </location>
</feature>
<dbReference type="EMBL" id="CP000432">
    <property type="protein sequence ID" value="ABH00012.1"/>
    <property type="molecule type" value="Genomic_DNA"/>
</dbReference>
<proteinExistence type="predicted"/>
<sequence length="95" mass="10436">MTAIVVARIRVTDADKYESYKPLSKQAIEEFGGRYLVRGAAPTTLEGKSDDVRYVVVEFASVEAATKFYDSPGYLRARQAREGASETVIDVVEGV</sequence>
<dbReference type="Proteomes" id="UP000008710">
    <property type="component" value="Plasmid pRHL1"/>
</dbReference>
<dbReference type="KEGG" id="rha:RHA1_ro08968"/>
<evidence type="ECO:0000259" key="1">
    <source>
        <dbReference type="Pfam" id="PF07045"/>
    </source>
</evidence>
<dbReference type="PANTHER" id="PTHR41521">
    <property type="match status" value="1"/>
</dbReference>
<organism evidence="2 3">
    <name type="scientific">Rhodococcus jostii (strain RHA1)</name>
    <dbReference type="NCBI Taxonomy" id="101510"/>
    <lineage>
        <taxon>Bacteria</taxon>
        <taxon>Bacillati</taxon>
        <taxon>Actinomycetota</taxon>
        <taxon>Actinomycetes</taxon>
        <taxon>Mycobacteriales</taxon>
        <taxon>Nocardiaceae</taxon>
        <taxon>Rhodococcus</taxon>
    </lineage>
</organism>
<dbReference type="AlphaFoldDB" id="Q0RXH4"/>
<reference evidence="3" key="1">
    <citation type="journal article" date="2006" name="Proc. Natl. Acad. Sci. U.S.A.">
        <title>The complete genome of Rhodococcus sp. RHA1 provides insights into a catabolic powerhouse.</title>
        <authorList>
            <person name="McLeod M.P."/>
            <person name="Warren R.L."/>
            <person name="Hsiao W.W.L."/>
            <person name="Araki N."/>
            <person name="Myhre M."/>
            <person name="Fernandes C."/>
            <person name="Miyazawa D."/>
            <person name="Wong W."/>
            <person name="Lillquist A.L."/>
            <person name="Wang D."/>
            <person name="Dosanjh M."/>
            <person name="Hara H."/>
            <person name="Petrescu A."/>
            <person name="Morin R.D."/>
            <person name="Yang G."/>
            <person name="Stott J.M."/>
            <person name="Schein J.E."/>
            <person name="Shin H."/>
            <person name="Smailus D."/>
            <person name="Siddiqui A.S."/>
            <person name="Marra M.A."/>
            <person name="Jones S.J.M."/>
            <person name="Holt R."/>
            <person name="Brinkman F.S.L."/>
            <person name="Miyauchi K."/>
            <person name="Fukuda M."/>
            <person name="Davies J.E."/>
            <person name="Mohn W.W."/>
            <person name="Eltis L.D."/>
        </authorList>
    </citation>
    <scope>NUCLEOTIDE SEQUENCE [LARGE SCALE GENOMIC DNA]</scope>
    <source>
        <strain evidence="3">RHA1</strain>
    </source>
</reference>
<dbReference type="HOGENOM" id="CLU_145407_3_0_11"/>
<evidence type="ECO:0000313" key="2">
    <source>
        <dbReference type="EMBL" id="ABH00012.1"/>
    </source>
</evidence>
<dbReference type="OrthoDB" id="9806380at2"/>
<name>Q0RXH4_RHOJR</name>
<dbReference type="SUPFAM" id="SSF54909">
    <property type="entry name" value="Dimeric alpha+beta barrel"/>
    <property type="match status" value="1"/>
</dbReference>
<dbReference type="RefSeq" id="WP_011599689.1">
    <property type="nucleotide sequence ID" value="NC_008269.1"/>
</dbReference>
<dbReference type="Gene3D" id="3.30.70.100">
    <property type="match status" value="1"/>
</dbReference>
<dbReference type="PANTHER" id="PTHR41521:SF4">
    <property type="entry name" value="BLR0684 PROTEIN"/>
    <property type="match status" value="1"/>
</dbReference>
<dbReference type="InterPro" id="IPR010753">
    <property type="entry name" value="DUF1330"/>
</dbReference>
<accession>Q0RXH4</accession>
<dbReference type="InterPro" id="IPR011008">
    <property type="entry name" value="Dimeric_a/b-barrel"/>
</dbReference>
<evidence type="ECO:0000313" key="3">
    <source>
        <dbReference type="Proteomes" id="UP000008710"/>
    </source>
</evidence>
<keyword evidence="2" id="KW-0614">Plasmid</keyword>